<accession>A0A378UJ12</accession>
<feature type="chain" id="PRO_5016573645" description="Inhibitor I9 domain-containing protein" evidence="1">
    <location>
        <begin position="29"/>
        <end position="118"/>
    </location>
</feature>
<name>A0A378UJ12_BERDE</name>
<dbReference type="AlphaFoldDB" id="A0A378UJ12"/>
<dbReference type="PROSITE" id="PS51257">
    <property type="entry name" value="PROKAR_LIPOPROTEIN"/>
    <property type="match status" value="1"/>
</dbReference>
<dbReference type="RefSeq" id="WP_066079959.1">
    <property type="nucleotide sequence ID" value="NZ_CP181246.1"/>
</dbReference>
<evidence type="ECO:0000313" key="3">
    <source>
        <dbReference type="EMBL" id="STZ76481.1"/>
    </source>
</evidence>
<evidence type="ECO:0000256" key="1">
    <source>
        <dbReference type="SAM" id="SignalP"/>
    </source>
</evidence>
<reference evidence="3 4" key="1">
    <citation type="submission" date="2018-06" db="EMBL/GenBank/DDBJ databases">
        <authorList>
            <consortium name="Pathogen Informatics"/>
            <person name="Doyle S."/>
        </authorList>
    </citation>
    <scope>NUCLEOTIDE SEQUENCE [LARGE SCALE GENOMIC DNA]</scope>
    <source>
        <strain evidence="3 4">NCTC10295</strain>
    </source>
</reference>
<protein>
    <recommendedName>
        <fullName evidence="2">Inhibitor I9 domain-containing protein</fullName>
    </recommendedName>
</protein>
<dbReference type="Pfam" id="PF05922">
    <property type="entry name" value="Inhibitor_I9"/>
    <property type="match status" value="1"/>
</dbReference>
<sequence length="118" mass="12233">MSRLRSFRIWAAVSGAALLCACRTDAPATDGIRTAETGSLIAFYAGDTGSAPLLAALEGCGAELLYEYRNLNGIAARLPSPRSFVEAAACLEQADGVLSVMPDQIMQLHGTSAQGAAE</sequence>
<keyword evidence="1" id="KW-0732">Signal</keyword>
<dbReference type="EMBL" id="UGQS01000002">
    <property type="protein sequence ID" value="STZ76481.1"/>
    <property type="molecule type" value="Genomic_DNA"/>
</dbReference>
<proteinExistence type="predicted"/>
<feature type="domain" description="Inhibitor I9" evidence="2">
    <location>
        <begin position="62"/>
        <end position="109"/>
    </location>
</feature>
<keyword evidence="4" id="KW-1185">Reference proteome</keyword>
<organism evidence="3 4">
    <name type="scientific">Bergeriella denitrificans</name>
    <name type="common">Neisseria denitrificans</name>
    <dbReference type="NCBI Taxonomy" id="494"/>
    <lineage>
        <taxon>Bacteria</taxon>
        <taxon>Pseudomonadati</taxon>
        <taxon>Pseudomonadota</taxon>
        <taxon>Betaproteobacteria</taxon>
        <taxon>Neisseriales</taxon>
        <taxon>Neisseriaceae</taxon>
        <taxon>Bergeriella</taxon>
    </lineage>
</organism>
<feature type="signal peptide" evidence="1">
    <location>
        <begin position="1"/>
        <end position="28"/>
    </location>
</feature>
<evidence type="ECO:0000313" key="4">
    <source>
        <dbReference type="Proteomes" id="UP000254651"/>
    </source>
</evidence>
<dbReference type="InterPro" id="IPR010259">
    <property type="entry name" value="S8pro/Inhibitor_I9"/>
</dbReference>
<gene>
    <name evidence="3" type="ORF">NCTC10295_01253</name>
</gene>
<evidence type="ECO:0000259" key="2">
    <source>
        <dbReference type="Pfam" id="PF05922"/>
    </source>
</evidence>
<dbReference type="Proteomes" id="UP000254651">
    <property type="component" value="Unassembled WGS sequence"/>
</dbReference>